<accession>A0A9P6C9Q8</accession>
<name>A0A9P6C9Q8_9AGAR</name>
<keyword evidence="2" id="KW-1185">Reference proteome</keyword>
<reference evidence="1" key="1">
    <citation type="submission" date="2020-11" db="EMBL/GenBank/DDBJ databases">
        <authorList>
            <consortium name="DOE Joint Genome Institute"/>
            <person name="Ahrendt S."/>
            <person name="Riley R."/>
            <person name="Andreopoulos W."/>
            <person name="Labutti K."/>
            <person name="Pangilinan J."/>
            <person name="Ruiz-Duenas F.J."/>
            <person name="Barrasa J.M."/>
            <person name="Sanchez-Garcia M."/>
            <person name="Camarero S."/>
            <person name="Miyauchi S."/>
            <person name="Serrano A."/>
            <person name="Linde D."/>
            <person name="Babiker R."/>
            <person name="Drula E."/>
            <person name="Ayuso-Fernandez I."/>
            <person name="Pacheco R."/>
            <person name="Padilla G."/>
            <person name="Ferreira P."/>
            <person name="Barriuso J."/>
            <person name="Kellner H."/>
            <person name="Castanera R."/>
            <person name="Alfaro M."/>
            <person name="Ramirez L."/>
            <person name="Pisabarro A.G."/>
            <person name="Kuo A."/>
            <person name="Tritt A."/>
            <person name="Lipzen A."/>
            <person name="He G."/>
            <person name="Yan M."/>
            <person name="Ng V."/>
            <person name="Cullen D."/>
            <person name="Martin F."/>
            <person name="Rosso M.-N."/>
            <person name="Henrissat B."/>
            <person name="Hibbett D."/>
            <person name="Martinez A.T."/>
            <person name="Grigoriev I.V."/>
        </authorList>
    </citation>
    <scope>NUCLEOTIDE SEQUENCE</scope>
    <source>
        <strain evidence="1">CBS 247.69</strain>
    </source>
</reference>
<proteinExistence type="predicted"/>
<comment type="caution">
    <text evidence="1">The sequence shown here is derived from an EMBL/GenBank/DDBJ whole genome shotgun (WGS) entry which is preliminary data.</text>
</comment>
<dbReference type="Proteomes" id="UP000807353">
    <property type="component" value="Unassembled WGS sequence"/>
</dbReference>
<sequence>MVISTYAIEDGASLSNDRLSDQEFYATLELLSVANTRLESLIREVGNNPSLALELLEQHKTISKKIEHYHIALAPHKMLPPELLSHIFVLCSDDLTATGLRLPLHHHKTKAPWSISYVCSRWRQIALANPHLWNTISVQYTLARDPIGIHNTVADILMLPRCGEHGVSLTFGGNVTPTIQLAAAQNDLISKYAHRIRHLKISSNTSSIAPYLKSSPLQFTLLNSLKIETHHLPYESNNTLADKPITLFEHAHSLRKLEVSALDRSYFVSPKQFLIPWSHLTDLALHDVLVSPKMTLSMLQECVALVNCTLTLDDPFSAFSANSADYSAYDIPIVLPNLHSLTLYIELWPLAAQIYNSILTPSLRILSLTPQSPQDMYRSEDPFRDALISLLRRSKCSLDQFMCRYRHIPNLHQLLDEMPCLRALELPFSTLRTSMLVAMCQDRLLPNLEFLECEIGSAQLFLDFLESRRPKSSYEAGKSSHYNVWGYDIPDQVFATQRITELWEQFSNPRRSAVLEFRTRGQTDIYWRYTIIGSHKL</sequence>
<organism evidence="1 2">
    <name type="scientific">Collybia nuda</name>
    <dbReference type="NCBI Taxonomy" id="64659"/>
    <lineage>
        <taxon>Eukaryota</taxon>
        <taxon>Fungi</taxon>
        <taxon>Dikarya</taxon>
        <taxon>Basidiomycota</taxon>
        <taxon>Agaricomycotina</taxon>
        <taxon>Agaricomycetes</taxon>
        <taxon>Agaricomycetidae</taxon>
        <taxon>Agaricales</taxon>
        <taxon>Tricholomatineae</taxon>
        <taxon>Clitocybaceae</taxon>
        <taxon>Collybia</taxon>
    </lineage>
</organism>
<protein>
    <recommendedName>
        <fullName evidence="3">F-box domain-containing protein</fullName>
    </recommendedName>
</protein>
<dbReference type="AlphaFoldDB" id="A0A9P6C9Q8"/>
<dbReference type="Gene3D" id="1.20.1280.50">
    <property type="match status" value="1"/>
</dbReference>
<gene>
    <name evidence="1" type="ORF">BDZ94DRAFT_1326168</name>
</gene>
<evidence type="ECO:0008006" key="3">
    <source>
        <dbReference type="Google" id="ProtNLM"/>
    </source>
</evidence>
<evidence type="ECO:0000313" key="2">
    <source>
        <dbReference type="Proteomes" id="UP000807353"/>
    </source>
</evidence>
<dbReference type="OrthoDB" id="3221235at2759"/>
<evidence type="ECO:0000313" key="1">
    <source>
        <dbReference type="EMBL" id="KAF9457581.1"/>
    </source>
</evidence>
<dbReference type="EMBL" id="MU150366">
    <property type="protein sequence ID" value="KAF9457581.1"/>
    <property type="molecule type" value="Genomic_DNA"/>
</dbReference>